<dbReference type="InterPro" id="IPR019554">
    <property type="entry name" value="Soluble_ligand-bd"/>
</dbReference>
<dbReference type="SUPFAM" id="SSF140490">
    <property type="entry name" value="Nqo1C-terminal domain-like"/>
    <property type="match status" value="1"/>
</dbReference>
<evidence type="ECO:0000256" key="3">
    <source>
        <dbReference type="ARBA" id="ARBA00022723"/>
    </source>
</evidence>
<dbReference type="Gene3D" id="1.10.10.1590">
    <property type="entry name" value="NADH-quinone oxidoreductase subunit E"/>
    <property type="match status" value="1"/>
</dbReference>
<dbReference type="GO" id="GO:0046872">
    <property type="term" value="F:metal ion binding"/>
    <property type="evidence" value="ECO:0007669"/>
    <property type="project" value="UniProtKB-KW"/>
</dbReference>
<keyword evidence="3" id="KW-0479">Metal-binding</keyword>
<dbReference type="SUPFAM" id="SSF52833">
    <property type="entry name" value="Thioredoxin-like"/>
    <property type="match status" value="1"/>
</dbReference>
<dbReference type="SUPFAM" id="SSF142984">
    <property type="entry name" value="Nqo1 middle domain-like"/>
    <property type="match status" value="1"/>
</dbReference>
<dbReference type="Gene3D" id="3.40.50.11540">
    <property type="entry name" value="NADH-ubiquinone oxidoreductase 51kDa subunit"/>
    <property type="match status" value="1"/>
</dbReference>
<dbReference type="SUPFAM" id="SSF142019">
    <property type="entry name" value="Nqo1 FMN-binding domain-like"/>
    <property type="match status" value="1"/>
</dbReference>
<evidence type="ECO:0000313" key="7">
    <source>
        <dbReference type="EMBL" id="QDU35800.1"/>
    </source>
</evidence>
<reference evidence="7 8" key="1">
    <citation type="submission" date="2019-02" db="EMBL/GenBank/DDBJ databases">
        <title>Deep-cultivation of Planctomycetes and their phenomic and genomic characterization uncovers novel biology.</title>
        <authorList>
            <person name="Wiegand S."/>
            <person name="Jogler M."/>
            <person name="Boedeker C."/>
            <person name="Pinto D."/>
            <person name="Vollmers J."/>
            <person name="Rivas-Marin E."/>
            <person name="Kohn T."/>
            <person name="Peeters S.H."/>
            <person name="Heuer A."/>
            <person name="Rast P."/>
            <person name="Oberbeckmann S."/>
            <person name="Bunk B."/>
            <person name="Jeske O."/>
            <person name="Meyerdierks A."/>
            <person name="Storesund J.E."/>
            <person name="Kallscheuer N."/>
            <person name="Luecker S."/>
            <person name="Lage O.M."/>
            <person name="Pohl T."/>
            <person name="Merkel B.J."/>
            <person name="Hornburger P."/>
            <person name="Mueller R.-W."/>
            <person name="Bruemmer F."/>
            <person name="Labrenz M."/>
            <person name="Spormann A.M."/>
            <person name="Op den Camp H."/>
            <person name="Overmann J."/>
            <person name="Amann R."/>
            <person name="Jetten M.S.M."/>
            <person name="Mascher T."/>
            <person name="Medema M.H."/>
            <person name="Devos D.P."/>
            <person name="Kaster A.-K."/>
            <person name="Ovreas L."/>
            <person name="Rohde M."/>
            <person name="Galperin M.Y."/>
            <person name="Jogler C."/>
        </authorList>
    </citation>
    <scope>NUCLEOTIDE SEQUENCE [LARGE SCALE GENOMIC DNA]</scope>
    <source>
        <strain evidence="7 8">Mal4</strain>
    </source>
</reference>
<dbReference type="GO" id="GO:0051539">
    <property type="term" value="F:4 iron, 4 sulfur cluster binding"/>
    <property type="evidence" value="ECO:0007669"/>
    <property type="project" value="UniProtKB-KW"/>
</dbReference>
<dbReference type="CDD" id="cd03064">
    <property type="entry name" value="TRX_Fd_NuoE"/>
    <property type="match status" value="1"/>
</dbReference>
<dbReference type="InterPro" id="IPR019575">
    <property type="entry name" value="Nuop51_4Fe4S-bd"/>
</dbReference>
<dbReference type="InterPro" id="IPR042128">
    <property type="entry name" value="NuoE_dom"/>
</dbReference>
<dbReference type="EMBL" id="CP036275">
    <property type="protein sequence ID" value="QDU35800.1"/>
    <property type="molecule type" value="Genomic_DNA"/>
</dbReference>
<evidence type="ECO:0000256" key="2">
    <source>
        <dbReference type="ARBA" id="ARBA00022485"/>
    </source>
</evidence>
<organism evidence="7 8">
    <name type="scientific">Maioricimonas rarisocia</name>
    <dbReference type="NCBI Taxonomy" id="2528026"/>
    <lineage>
        <taxon>Bacteria</taxon>
        <taxon>Pseudomonadati</taxon>
        <taxon>Planctomycetota</taxon>
        <taxon>Planctomycetia</taxon>
        <taxon>Planctomycetales</taxon>
        <taxon>Planctomycetaceae</taxon>
        <taxon>Maioricimonas</taxon>
    </lineage>
</organism>
<dbReference type="GO" id="GO:0010181">
    <property type="term" value="F:FMN binding"/>
    <property type="evidence" value="ECO:0007669"/>
    <property type="project" value="InterPro"/>
</dbReference>
<dbReference type="Pfam" id="PF10589">
    <property type="entry name" value="NADH_4Fe-4S"/>
    <property type="match status" value="1"/>
</dbReference>
<evidence type="ECO:0000313" key="8">
    <source>
        <dbReference type="Proteomes" id="UP000320496"/>
    </source>
</evidence>
<dbReference type="Pfam" id="PF01257">
    <property type="entry name" value="2Fe-2S_thioredx"/>
    <property type="match status" value="1"/>
</dbReference>
<proteinExistence type="inferred from homology"/>
<dbReference type="InterPro" id="IPR036249">
    <property type="entry name" value="Thioredoxin-like_sf"/>
</dbReference>
<dbReference type="InterPro" id="IPR001949">
    <property type="entry name" value="NADH-UbQ_OxRdtase_51kDa_CS"/>
</dbReference>
<dbReference type="PROSITE" id="PS00645">
    <property type="entry name" value="COMPLEX1_51K_2"/>
    <property type="match status" value="1"/>
</dbReference>
<dbReference type="GO" id="GO:0016491">
    <property type="term" value="F:oxidoreductase activity"/>
    <property type="evidence" value="ECO:0007669"/>
    <property type="project" value="UniProtKB-KW"/>
</dbReference>
<dbReference type="InterPro" id="IPR037225">
    <property type="entry name" value="Nuo51_FMN-bd_sf"/>
</dbReference>
<evidence type="ECO:0000256" key="5">
    <source>
        <dbReference type="ARBA" id="ARBA00023014"/>
    </source>
</evidence>
<keyword evidence="8" id="KW-1185">Reference proteome</keyword>
<dbReference type="KEGG" id="mri:Mal4_00820"/>
<dbReference type="OrthoDB" id="9761899at2"/>
<feature type="domain" description="NADH-ubiquinone oxidoreductase 51kDa subunit iron-sulphur binding" evidence="6">
    <location>
        <begin position="453"/>
        <end position="498"/>
    </location>
</feature>
<dbReference type="Gene3D" id="3.40.30.10">
    <property type="entry name" value="Glutaredoxin"/>
    <property type="match status" value="1"/>
</dbReference>
<evidence type="ECO:0000256" key="1">
    <source>
        <dbReference type="ARBA" id="ARBA00007523"/>
    </source>
</evidence>
<dbReference type="SMART" id="SM00928">
    <property type="entry name" value="NADH_4Fe-4S"/>
    <property type="match status" value="1"/>
</dbReference>
<dbReference type="InterPro" id="IPR011538">
    <property type="entry name" value="Nuo51_FMN-bd"/>
</dbReference>
<dbReference type="InterPro" id="IPR041921">
    <property type="entry name" value="NuoE_N"/>
</dbReference>
<keyword evidence="5" id="KW-0411">Iron-sulfur</keyword>
<gene>
    <name evidence="7" type="primary">nqo1</name>
    <name evidence="7" type="ORF">Mal4_00820</name>
</gene>
<sequence length="541" mass="58448">MELLRELMHRQEQTGFLDDDMLRALSEERRVPLYRLEGLVSFYPHFRRTPPPRVTLQVCRDISCRMHGSPERLAELQATFGEQSGVEIEDVSCLGRCDCAPAASINDVPIAPLTLTELDAVRQLLASPPAPPASPQTGHNWRCDPYATPGDQYGTARALVAAGNLREVCIERLKESGLRGMGGAGFPTGVKWEIVAGERATPKYVICNADECEPGTFKDREILASLPHLIIEGMLLAGLTIGAERGIVYIRHEYGRERRALEAALESARQQGVLGGNAAGSGRPFDIEIFVSPGGYILGEETALLEALEDKRGEPRNKPPYPGQHGLWGQPTLINNVETFALAVSIIHFGTDWWSEQGRDEAEGLKFVCVSGDVTEPGVFEIPLGTTVNEVIEMAGGMRDGIPLKAFLPGGASTAFLPAASANTPLTFDALRAAGSALGTGAVIVLNEQRDLFDLATSLVRFFRNESCGKCVPCRLGSQTAVELLDGVADGQRRASELEILPELGETLLQTSICGLGQVALTPILSMLRHFPDEVPEQSAS</sequence>
<dbReference type="Pfam" id="PF10531">
    <property type="entry name" value="SLBB"/>
    <property type="match status" value="1"/>
</dbReference>
<dbReference type="PANTHER" id="PTHR43578:SF3">
    <property type="entry name" value="NADH-QUINONE OXIDOREDUCTASE SUBUNIT F"/>
    <property type="match status" value="1"/>
</dbReference>
<keyword evidence="2" id="KW-0004">4Fe-4S</keyword>
<dbReference type="Proteomes" id="UP000320496">
    <property type="component" value="Chromosome"/>
</dbReference>
<dbReference type="Pfam" id="PF01512">
    <property type="entry name" value="Complex1_51K"/>
    <property type="match status" value="1"/>
</dbReference>
<keyword evidence="7" id="KW-0560">Oxidoreductase</keyword>
<evidence type="ECO:0000256" key="4">
    <source>
        <dbReference type="ARBA" id="ARBA00023004"/>
    </source>
</evidence>
<comment type="similarity">
    <text evidence="1">Belongs to the complex I 51 kDa subunit family.</text>
</comment>
<accession>A0A517YZY4</accession>
<dbReference type="InterPro" id="IPR037207">
    <property type="entry name" value="Nuop51_4Fe4S-bd_sf"/>
</dbReference>
<dbReference type="EC" id="1.6.5.11" evidence="7"/>
<name>A0A517YZY4_9PLAN</name>
<dbReference type="GO" id="GO:0008137">
    <property type="term" value="F:NADH dehydrogenase (ubiquinone) activity"/>
    <property type="evidence" value="ECO:0007669"/>
    <property type="project" value="InterPro"/>
</dbReference>
<keyword evidence="4" id="KW-0408">Iron</keyword>
<evidence type="ECO:0000259" key="6">
    <source>
        <dbReference type="SMART" id="SM00928"/>
    </source>
</evidence>
<dbReference type="Gene3D" id="3.10.20.600">
    <property type="match status" value="1"/>
</dbReference>
<protein>
    <submittedName>
        <fullName evidence="7">NADH-quinone oxidoreductase subunit 1</fullName>
        <ecNumber evidence="7">1.6.5.11</ecNumber>
    </submittedName>
</protein>
<dbReference type="FunFam" id="3.40.50.11540:FF:000001">
    <property type="entry name" value="NADH dehydrogenase [ubiquinone] flavoprotein 1, mitochondrial"/>
    <property type="match status" value="1"/>
</dbReference>
<dbReference type="PANTHER" id="PTHR43578">
    <property type="entry name" value="NADH-QUINONE OXIDOREDUCTASE SUBUNIT F"/>
    <property type="match status" value="1"/>
</dbReference>
<dbReference type="Gene3D" id="1.20.1440.230">
    <property type="entry name" value="NADH-ubiquinone oxidoreductase 51kDa subunit, iron-sulphur binding domain"/>
    <property type="match status" value="1"/>
</dbReference>
<dbReference type="AlphaFoldDB" id="A0A517YZY4"/>